<dbReference type="AlphaFoldDB" id="A0A9C6X4I9"/>
<dbReference type="GeneID" id="113210019"/>
<protein>
    <submittedName>
        <fullName evidence="2">Uncharacterized protein LOC113210019</fullName>
    </submittedName>
</protein>
<keyword evidence="1" id="KW-1185">Reference proteome</keyword>
<reference evidence="2" key="1">
    <citation type="submission" date="2025-08" db="UniProtKB">
        <authorList>
            <consortium name="RefSeq"/>
        </authorList>
    </citation>
    <scope>IDENTIFICATION</scope>
    <source>
        <tissue evidence="2">Whole organism</tissue>
    </source>
</reference>
<proteinExistence type="predicted"/>
<dbReference type="KEGG" id="foc:113210019"/>
<dbReference type="OrthoDB" id="10618014at2759"/>
<dbReference type="RefSeq" id="XP_052128995.1">
    <property type="nucleotide sequence ID" value="XM_052273035.1"/>
</dbReference>
<gene>
    <name evidence="2" type="primary">LOC113210019</name>
</gene>
<organism evidence="1 2">
    <name type="scientific">Frankliniella occidentalis</name>
    <name type="common">Western flower thrips</name>
    <name type="synonym">Euthrips occidentalis</name>
    <dbReference type="NCBI Taxonomy" id="133901"/>
    <lineage>
        <taxon>Eukaryota</taxon>
        <taxon>Metazoa</taxon>
        <taxon>Ecdysozoa</taxon>
        <taxon>Arthropoda</taxon>
        <taxon>Hexapoda</taxon>
        <taxon>Insecta</taxon>
        <taxon>Pterygota</taxon>
        <taxon>Neoptera</taxon>
        <taxon>Paraneoptera</taxon>
        <taxon>Thysanoptera</taxon>
        <taxon>Terebrantia</taxon>
        <taxon>Thripoidea</taxon>
        <taxon>Thripidae</taxon>
        <taxon>Frankliniella</taxon>
    </lineage>
</organism>
<name>A0A9C6X4I9_FRAOC</name>
<accession>A0A9C6X4I9</accession>
<evidence type="ECO:0000313" key="1">
    <source>
        <dbReference type="Proteomes" id="UP000504606"/>
    </source>
</evidence>
<dbReference type="Proteomes" id="UP000504606">
    <property type="component" value="Unplaced"/>
</dbReference>
<sequence length="180" mass="20548">MRAYFLDDSKRAPKTVEEFYLPQEKTGVKGLLEQPMIISYKSTDKEELVSIFLQEGLKSIYQFEEFAFLKKFLMGGHDKAFLYRSAARYLGVAELALPIHIFEARGQKENLYEKYADSVPSVLVLDESHLLDSKNTDKLVEIGQFAFQFDSAKITQDLMTEAEPIDRKGRGLCESIICGK</sequence>
<evidence type="ECO:0000313" key="2">
    <source>
        <dbReference type="RefSeq" id="XP_052128995.1"/>
    </source>
</evidence>